<evidence type="ECO:0000256" key="6">
    <source>
        <dbReference type="ARBA" id="ARBA00022777"/>
    </source>
</evidence>
<dbReference type="EMBL" id="AXCM01000405">
    <property type="status" value="NOT_ANNOTATED_CDS"/>
    <property type="molecule type" value="Genomic_DNA"/>
</dbReference>
<proteinExistence type="inferred from homology"/>
<dbReference type="InterPro" id="IPR000403">
    <property type="entry name" value="PI3/4_kinase_cat_dom"/>
</dbReference>
<keyword evidence="3" id="KW-1003">Cell membrane</keyword>
<dbReference type="InterPro" id="IPR039756">
    <property type="entry name" value="Lsb6/PI4K2"/>
</dbReference>
<dbReference type="GO" id="GO:0046854">
    <property type="term" value="P:phosphatidylinositol phosphate biosynthetic process"/>
    <property type="evidence" value="ECO:0007669"/>
    <property type="project" value="UniProtKB-UniRule"/>
</dbReference>
<reference evidence="11" key="2">
    <citation type="submission" date="2020-05" db="UniProtKB">
        <authorList>
            <consortium name="EnsemblMetazoa"/>
        </authorList>
    </citation>
    <scope>IDENTIFICATION</scope>
    <source>
        <strain evidence="11">A-37</strain>
    </source>
</reference>
<protein>
    <recommendedName>
        <fullName evidence="9">Phosphatidylinositol 4-kinase type 2</fullName>
        <ecNumber evidence="9">2.7.1.67</ecNumber>
    </recommendedName>
</protein>
<evidence type="ECO:0000256" key="4">
    <source>
        <dbReference type="ARBA" id="ARBA00022679"/>
    </source>
</evidence>
<comment type="catalytic activity">
    <reaction evidence="9">
        <text>a 1,2-diacyl-sn-glycero-3-phospho-(1D-myo-inositol) + ATP = a 1,2-diacyl-sn-glycero-3-phospho-(1D-myo-inositol 4-phosphate) + ADP + H(+)</text>
        <dbReference type="Rhea" id="RHEA:19877"/>
        <dbReference type="ChEBI" id="CHEBI:15378"/>
        <dbReference type="ChEBI" id="CHEBI:30616"/>
        <dbReference type="ChEBI" id="CHEBI:57880"/>
        <dbReference type="ChEBI" id="CHEBI:58178"/>
        <dbReference type="ChEBI" id="CHEBI:456216"/>
        <dbReference type="EC" id="2.7.1.67"/>
    </reaction>
</comment>
<dbReference type="GO" id="GO:0005768">
    <property type="term" value="C:endosome"/>
    <property type="evidence" value="ECO:0007669"/>
    <property type="project" value="TreeGrafter"/>
</dbReference>
<keyword evidence="6 9" id="KW-0418">Kinase</keyword>
<dbReference type="GO" id="GO:0004430">
    <property type="term" value="F:1-phosphatidylinositol 4-kinase activity"/>
    <property type="evidence" value="ECO:0007669"/>
    <property type="project" value="UniProtKB-UniRule"/>
</dbReference>
<evidence type="ECO:0000256" key="1">
    <source>
        <dbReference type="ARBA" id="ARBA00004236"/>
    </source>
</evidence>
<dbReference type="STRING" id="139723.A0A182MMS0"/>
<dbReference type="EnsemblMetazoa" id="ACUA022007-RA">
    <property type="protein sequence ID" value="ACUA022007-PA"/>
    <property type="gene ID" value="ACUA022007"/>
</dbReference>
<evidence type="ECO:0000256" key="2">
    <source>
        <dbReference type="ARBA" id="ARBA00008941"/>
    </source>
</evidence>
<evidence type="ECO:0000256" key="7">
    <source>
        <dbReference type="ARBA" id="ARBA00022840"/>
    </source>
</evidence>
<dbReference type="GO" id="GO:0007032">
    <property type="term" value="P:endosome organization"/>
    <property type="evidence" value="ECO:0007669"/>
    <property type="project" value="TreeGrafter"/>
</dbReference>
<dbReference type="EC" id="2.7.1.67" evidence="9"/>
<keyword evidence="8 9" id="KW-0472">Membrane</keyword>
<evidence type="ECO:0000313" key="11">
    <source>
        <dbReference type="EnsemblMetazoa" id="ACUA022007-PA"/>
    </source>
</evidence>
<evidence type="ECO:0000259" key="10">
    <source>
        <dbReference type="PROSITE" id="PS50290"/>
    </source>
</evidence>
<dbReference type="GO" id="GO:0005524">
    <property type="term" value="F:ATP binding"/>
    <property type="evidence" value="ECO:0007669"/>
    <property type="project" value="UniProtKB-UniRule"/>
</dbReference>
<dbReference type="GO" id="GO:0005802">
    <property type="term" value="C:trans-Golgi network"/>
    <property type="evidence" value="ECO:0007669"/>
    <property type="project" value="TreeGrafter"/>
</dbReference>
<accession>A0A182MMS0</accession>
<comment type="subcellular location">
    <subcellularLocation>
        <location evidence="1">Cell membrane</location>
    </subcellularLocation>
    <subcellularLocation>
        <location evidence="9">Membrane</location>
        <topology evidence="9">Peripheral membrane protein</topology>
    </subcellularLocation>
</comment>
<organism evidence="11 12">
    <name type="scientific">Anopheles culicifacies</name>
    <dbReference type="NCBI Taxonomy" id="139723"/>
    <lineage>
        <taxon>Eukaryota</taxon>
        <taxon>Metazoa</taxon>
        <taxon>Ecdysozoa</taxon>
        <taxon>Arthropoda</taxon>
        <taxon>Hexapoda</taxon>
        <taxon>Insecta</taxon>
        <taxon>Pterygota</taxon>
        <taxon>Neoptera</taxon>
        <taxon>Endopterygota</taxon>
        <taxon>Diptera</taxon>
        <taxon>Nematocera</taxon>
        <taxon>Culicoidea</taxon>
        <taxon>Culicidae</taxon>
        <taxon>Anophelinae</taxon>
        <taxon>Anopheles</taxon>
        <taxon>culicifacies species complex</taxon>
    </lineage>
</organism>
<dbReference type="GO" id="GO:0005886">
    <property type="term" value="C:plasma membrane"/>
    <property type="evidence" value="ECO:0007669"/>
    <property type="project" value="UniProtKB-SubCell"/>
</dbReference>
<dbReference type="PANTHER" id="PTHR12865">
    <property type="entry name" value="PHOSPHATIDYLINOSITOL 4-KINASE TYPE-II"/>
    <property type="match status" value="1"/>
</dbReference>
<reference evidence="12" key="1">
    <citation type="submission" date="2013-09" db="EMBL/GenBank/DDBJ databases">
        <title>The Genome Sequence of Anopheles culicifacies species A.</title>
        <authorList>
            <consortium name="The Broad Institute Genomics Platform"/>
            <person name="Neafsey D.E."/>
            <person name="Besansky N."/>
            <person name="Howell P."/>
            <person name="Walton C."/>
            <person name="Young S.K."/>
            <person name="Zeng Q."/>
            <person name="Gargeya S."/>
            <person name="Fitzgerald M."/>
            <person name="Haas B."/>
            <person name="Abouelleil A."/>
            <person name="Allen A.W."/>
            <person name="Alvarado L."/>
            <person name="Arachchi H.M."/>
            <person name="Berlin A.M."/>
            <person name="Chapman S.B."/>
            <person name="Gainer-Dewar J."/>
            <person name="Goldberg J."/>
            <person name="Griggs A."/>
            <person name="Gujja S."/>
            <person name="Hansen M."/>
            <person name="Howarth C."/>
            <person name="Imamovic A."/>
            <person name="Ireland A."/>
            <person name="Larimer J."/>
            <person name="McCowan C."/>
            <person name="Murphy C."/>
            <person name="Pearson M."/>
            <person name="Poon T.W."/>
            <person name="Priest M."/>
            <person name="Roberts A."/>
            <person name="Saif S."/>
            <person name="Shea T."/>
            <person name="Sisk P."/>
            <person name="Sykes S."/>
            <person name="Wortman J."/>
            <person name="Nusbaum C."/>
            <person name="Birren B."/>
        </authorList>
    </citation>
    <scope>NUCLEOTIDE SEQUENCE [LARGE SCALE GENOMIC DNA]</scope>
    <source>
        <strain evidence="12">A-37</strain>
    </source>
</reference>
<dbReference type="VEuPathDB" id="VectorBase:ACUA022007"/>
<dbReference type="Pfam" id="PF00454">
    <property type="entry name" value="PI3_PI4_kinase"/>
    <property type="match status" value="1"/>
</dbReference>
<dbReference type="GO" id="GO:0005765">
    <property type="term" value="C:lysosomal membrane"/>
    <property type="evidence" value="ECO:0007669"/>
    <property type="project" value="TreeGrafter"/>
</dbReference>
<name>A0A182MMS0_9DIPT</name>
<dbReference type="PANTHER" id="PTHR12865:SF1">
    <property type="entry name" value="PHOSPHATIDYLINOSITOL 4-KINASE TYPE 2"/>
    <property type="match status" value="1"/>
</dbReference>
<dbReference type="EMBL" id="AXCM01000406">
    <property type="status" value="NOT_ANNOTATED_CDS"/>
    <property type="molecule type" value="Genomic_DNA"/>
</dbReference>
<comment type="similarity">
    <text evidence="2 9">Belongs to the PI3/PI4-kinase family. Type II PI4K subfamily.</text>
</comment>
<dbReference type="PROSITE" id="PS50290">
    <property type="entry name" value="PI3_4_KINASE_3"/>
    <property type="match status" value="1"/>
</dbReference>
<evidence type="ECO:0000256" key="5">
    <source>
        <dbReference type="ARBA" id="ARBA00022741"/>
    </source>
</evidence>
<evidence type="ECO:0000256" key="8">
    <source>
        <dbReference type="ARBA" id="ARBA00023136"/>
    </source>
</evidence>
<feature type="domain" description="PI3K/PI4K catalytic" evidence="10">
    <location>
        <begin position="200"/>
        <end position="556"/>
    </location>
</feature>
<evidence type="ECO:0000256" key="9">
    <source>
        <dbReference type="RuleBase" id="RU367084"/>
    </source>
</evidence>
<sequence length="583" mass="65213">MTSEGTLVDLDFGDTSSNQAGTVVTSNGLTTPILTVGSRSLQNDLRSVPQVPQPLRSKVNQLSLISGAIEPQQSPISHPASDNGDQDVKDAIVNDLLPPSSVPLFGAAADNKQSVNSQSSSRVSASSASTVATTVVDTGDGTPLVLPDVSFEGITLDSGIDRESQPLLGSRDHEITYNQFPDDPHFSDLVYSAEIAIDAGIYPERIYQGSSGSYFVKNPAKKVIAVFKPKDEEPYGRLNPKWTKWMHKLCCPCCFGRACLIPNQGYLSEAGASLVDQKLNLNIVPKTRVVRLVSETFNYPRIDRQKARIKKTIKERIPAARFNRMSLPPKTGSFQLFVDGYKDADYWLRRFEQEPLPTRLGQKFQLQFERLVVLDYIIRNTDRGNDNWLIKYDQPSIVPTSPTATSPNGSMNGLSNGGYIPRSSSRLEMMEHTDWNLVQLPEIKIAAIDNGLAFPFKHPDSWRAYPYHWAWLPQAKQPFSQDIKDLVLPSLSDPNFCEELCNELYELFKQDKGFDRGLFERQMSVMRGQMLNLTQALKDGKSPVQLVQMPAVIVERSKVNPGSTRFFSFQQRFQNKSPFFSWC</sequence>
<keyword evidence="4 9" id="KW-0808">Transferase</keyword>
<evidence type="ECO:0000256" key="3">
    <source>
        <dbReference type="ARBA" id="ARBA00022475"/>
    </source>
</evidence>
<dbReference type="Proteomes" id="UP000075883">
    <property type="component" value="Unassembled WGS sequence"/>
</dbReference>
<keyword evidence="5 9" id="KW-0547">Nucleotide-binding</keyword>
<dbReference type="AlphaFoldDB" id="A0A182MMS0"/>
<dbReference type="GO" id="GO:0007030">
    <property type="term" value="P:Golgi organization"/>
    <property type="evidence" value="ECO:0007669"/>
    <property type="project" value="TreeGrafter"/>
</dbReference>
<keyword evidence="12" id="KW-1185">Reference proteome</keyword>
<keyword evidence="7 9" id="KW-0067">ATP-binding</keyword>
<evidence type="ECO:0000313" key="12">
    <source>
        <dbReference type="Proteomes" id="UP000075883"/>
    </source>
</evidence>